<feature type="domain" description="Remorin C-terminal" evidence="3">
    <location>
        <begin position="385"/>
        <end position="487"/>
    </location>
</feature>
<dbReference type="EMBL" id="OZ019907">
    <property type="protein sequence ID" value="CAK9206745.1"/>
    <property type="molecule type" value="Genomic_DNA"/>
</dbReference>
<protein>
    <recommendedName>
        <fullName evidence="3">Remorin C-terminal domain-containing protein</fullName>
    </recommendedName>
</protein>
<feature type="compositionally biased region" description="Polar residues" evidence="2">
    <location>
        <begin position="207"/>
        <end position="224"/>
    </location>
</feature>
<dbReference type="PANTHER" id="PTHR31471:SF1">
    <property type="entry name" value="OS12G0613600 PROTEIN"/>
    <property type="match status" value="1"/>
</dbReference>
<feature type="compositionally biased region" description="Polar residues" evidence="2">
    <location>
        <begin position="261"/>
        <end position="274"/>
    </location>
</feature>
<proteinExistence type="inferred from homology"/>
<feature type="compositionally biased region" description="Polar residues" evidence="2">
    <location>
        <begin position="287"/>
        <end position="310"/>
    </location>
</feature>
<evidence type="ECO:0000256" key="2">
    <source>
        <dbReference type="SAM" id="MobiDB-lite"/>
    </source>
</evidence>
<name>A0ABP0TX94_9BRYO</name>
<feature type="region of interest" description="Disordered" evidence="2">
    <location>
        <begin position="196"/>
        <end position="236"/>
    </location>
</feature>
<accession>A0ABP0TX94</accession>
<evidence type="ECO:0000313" key="5">
    <source>
        <dbReference type="Proteomes" id="UP001497512"/>
    </source>
</evidence>
<feature type="region of interest" description="Disordered" evidence="2">
    <location>
        <begin position="255"/>
        <end position="330"/>
    </location>
</feature>
<feature type="region of interest" description="Disordered" evidence="2">
    <location>
        <begin position="1"/>
        <end position="70"/>
    </location>
</feature>
<evidence type="ECO:0000256" key="1">
    <source>
        <dbReference type="ARBA" id="ARBA00005711"/>
    </source>
</evidence>
<dbReference type="InterPro" id="IPR005516">
    <property type="entry name" value="Remorin_C"/>
</dbReference>
<comment type="similarity">
    <text evidence="1">Belongs to the remorin family.</text>
</comment>
<keyword evidence="5" id="KW-1185">Reference proteome</keyword>
<gene>
    <name evidence="4" type="ORF">CSSPTR1EN2_LOCUS8502</name>
</gene>
<reference evidence="4" key="1">
    <citation type="submission" date="2024-02" db="EMBL/GenBank/DDBJ databases">
        <authorList>
            <consortium name="ELIXIR-Norway"/>
            <consortium name="Elixir Norway"/>
        </authorList>
    </citation>
    <scope>NUCLEOTIDE SEQUENCE</scope>
</reference>
<dbReference type="Proteomes" id="UP001497512">
    <property type="component" value="Chromosome 15"/>
</dbReference>
<evidence type="ECO:0000313" key="4">
    <source>
        <dbReference type="EMBL" id="CAK9206745.1"/>
    </source>
</evidence>
<dbReference type="Pfam" id="PF03763">
    <property type="entry name" value="Remorin_C"/>
    <property type="match status" value="1"/>
</dbReference>
<sequence length="497" mass="52376">MPFKSVQSPSMEAQQQQQQKLGSGSSSSEETKKKQTGLSAIVSATAPLRPSAQQHPQQQQPGSVMNGSGSIFSFNSTHSVRGAADCSSAAETYDYDSNFDKDSSASFDFNRGGGGAVGGAYGPRAAAAGAAVGPLLKPTPSKWDDAEKWLSASCDQAPGLSNAKAAATAAAGGTTITTTIKSKSGPWQSAHVVAANQQQGGGGVTSKKVTFSNLDDPESSSSPNRRLKEEDDDELQGGIHVPAVDLSLAAAAGAAVGSSSPGTNNTRGSVSTRDMGTEMTPIASVEPSRTATPLRATTPNLGSPINSRPSTPDRASISTSSSSNKLPLSGKELQAKTRQEILALGTQLGKPNIAAWATKEEEEADAAKALKASVELEEVRKNLLASRAAAWEEAEQAKYAARFKREEAKIQAWENHEKAKAEAEMRRIEVKVERMWSHANESMMNKLAAAHRRAEDLRAAAEARRSEQIAKAAVHAEHIRATGKMPTTTFFFARLCQ</sequence>
<organism evidence="4 5">
    <name type="scientific">Sphagnum troendelagicum</name>
    <dbReference type="NCBI Taxonomy" id="128251"/>
    <lineage>
        <taxon>Eukaryota</taxon>
        <taxon>Viridiplantae</taxon>
        <taxon>Streptophyta</taxon>
        <taxon>Embryophyta</taxon>
        <taxon>Bryophyta</taxon>
        <taxon>Sphagnophytina</taxon>
        <taxon>Sphagnopsida</taxon>
        <taxon>Sphagnales</taxon>
        <taxon>Sphagnaceae</taxon>
        <taxon>Sphagnum</taxon>
    </lineage>
</organism>
<feature type="compositionally biased region" description="Low complexity" evidence="2">
    <location>
        <begin position="7"/>
        <end position="28"/>
    </location>
</feature>
<dbReference type="PANTHER" id="PTHR31471">
    <property type="entry name" value="OS02G0116800 PROTEIN"/>
    <property type="match status" value="1"/>
</dbReference>
<evidence type="ECO:0000259" key="3">
    <source>
        <dbReference type="Pfam" id="PF03763"/>
    </source>
</evidence>